<keyword evidence="4" id="KW-1185">Reference proteome</keyword>
<dbReference type="EMBL" id="CP014989">
    <property type="protein sequence ID" value="ANS78317.1"/>
    <property type="molecule type" value="Genomic_DNA"/>
</dbReference>
<name>A0A1B1NA58_9MICO</name>
<feature type="compositionally biased region" description="Low complexity" evidence="1">
    <location>
        <begin position="10"/>
        <end position="53"/>
    </location>
</feature>
<dbReference type="AlphaFoldDB" id="A0A1B1NA58"/>
<reference evidence="3 4" key="1">
    <citation type="submission" date="2016-03" db="EMBL/GenBank/DDBJ databases">
        <title>Shallow-sea hydrothermal system.</title>
        <authorList>
            <person name="Tang K."/>
        </authorList>
    </citation>
    <scope>NUCLEOTIDE SEQUENCE [LARGE SCALE GENOMIC DNA]</scope>
    <source>
        <strain evidence="3 4">JLT9</strain>
    </source>
</reference>
<evidence type="ECO:0000256" key="2">
    <source>
        <dbReference type="SAM" id="Phobius"/>
    </source>
</evidence>
<evidence type="ECO:0000313" key="3">
    <source>
        <dbReference type="EMBL" id="ANS78317.1"/>
    </source>
</evidence>
<dbReference type="KEGG" id="serj:SGUI_0921"/>
<dbReference type="RefSeq" id="WP_066636932.1">
    <property type="nucleotide sequence ID" value="NZ_CP014989.1"/>
</dbReference>
<protein>
    <submittedName>
        <fullName evidence="3">Putative secreted protein</fullName>
    </submittedName>
</protein>
<proteinExistence type="predicted"/>
<evidence type="ECO:0000313" key="4">
    <source>
        <dbReference type="Proteomes" id="UP000092482"/>
    </source>
</evidence>
<dbReference type="STRING" id="1758689.SGUI_0921"/>
<accession>A0A1B1NA58</accession>
<feature type="transmembrane region" description="Helical" evidence="2">
    <location>
        <begin position="217"/>
        <end position="237"/>
    </location>
</feature>
<dbReference type="Proteomes" id="UP000092482">
    <property type="component" value="Chromosome"/>
</dbReference>
<dbReference type="OrthoDB" id="4872428at2"/>
<feature type="transmembrane region" description="Helical" evidence="2">
    <location>
        <begin position="244"/>
        <end position="264"/>
    </location>
</feature>
<feature type="region of interest" description="Disordered" evidence="1">
    <location>
        <begin position="1"/>
        <end position="60"/>
    </location>
</feature>
<keyword evidence="2" id="KW-0472">Membrane</keyword>
<gene>
    <name evidence="3" type="ORF">SGUI_0921</name>
</gene>
<sequence>MSTPTPGPASSPASPQAAASPQTTTAASPQSAAAQQTAPAGAPAPAAPRQTRGAGAGDGVSRTPRLLRLARGAAAAAALLTGVVATGTFSTDGINSTPNVIADQWAAAEQAGVDMAQADLLAAERVIGEDPADAQALEAYDEVLRAVGSDLSRMADGSGQAAGDWSTFVTGVERAGAADAPGQAYADASRSARDATARVDDVAAQHAQDLLTGSRSMLTTVVGTLGVLVLLGVMVWLALRTRRILNVPLALATVITGGLAWLSVNPTALPLNYDMHVEETQASTTALQQVFQARQAQLAAAAGIDTDWETQADATTDAVEALGDADLEDDWQQVRDAGVGDGAVQDSADAYDRVTESLSAQVSDDLSNVDPDVSSPAVLTAAGALLLGLLGAGLAWAGVTQRLRDYR</sequence>
<organism evidence="3 4">
    <name type="scientific">Serinicoccus hydrothermalis</name>
    <dbReference type="NCBI Taxonomy" id="1758689"/>
    <lineage>
        <taxon>Bacteria</taxon>
        <taxon>Bacillati</taxon>
        <taxon>Actinomycetota</taxon>
        <taxon>Actinomycetes</taxon>
        <taxon>Micrococcales</taxon>
        <taxon>Ornithinimicrobiaceae</taxon>
        <taxon>Serinicoccus</taxon>
    </lineage>
</organism>
<evidence type="ECO:0000256" key="1">
    <source>
        <dbReference type="SAM" id="MobiDB-lite"/>
    </source>
</evidence>
<keyword evidence="2" id="KW-0812">Transmembrane</keyword>
<feature type="transmembrane region" description="Helical" evidence="2">
    <location>
        <begin position="377"/>
        <end position="399"/>
    </location>
</feature>
<keyword evidence="2" id="KW-1133">Transmembrane helix</keyword>